<feature type="compositionally biased region" description="Basic and acidic residues" evidence="1">
    <location>
        <begin position="733"/>
        <end position="743"/>
    </location>
</feature>
<dbReference type="Gene3D" id="3.40.50.300">
    <property type="entry name" value="P-loop containing nucleotide triphosphate hydrolases"/>
    <property type="match status" value="1"/>
</dbReference>
<evidence type="ECO:0000313" key="4">
    <source>
        <dbReference type="Proteomes" id="UP000715781"/>
    </source>
</evidence>
<dbReference type="InterPro" id="IPR007111">
    <property type="entry name" value="NACHT_NTPase"/>
</dbReference>
<dbReference type="SUPFAM" id="SSF52540">
    <property type="entry name" value="P-loop containing nucleoside triphosphate hydrolases"/>
    <property type="match status" value="2"/>
</dbReference>
<feature type="region of interest" description="Disordered" evidence="1">
    <location>
        <begin position="722"/>
        <end position="745"/>
    </location>
</feature>
<dbReference type="InterPro" id="IPR027417">
    <property type="entry name" value="P-loop_NTPase"/>
</dbReference>
<dbReference type="PANTHER" id="PTHR46844">
    <property type="entry name" value="SLR5058 PROTEIN"/>
    <property type="match status" value="1"/>
</dbReference>
<evidence type="ECO:0000313" key="3">
    <source>
        <dbReference type="EMBL" id="MBW4564110.1"/>
    </source>
</evidence>
<dbReference type="CDD" id="cd00009">
    <property type="entry name" value="AAA"/>
    <property type="match status" value="1"/>
</dbReference>
<dbReference type="Proteomes" id="UP000715781">
    <property type="component" value="Unassembled WGS sequence"/>
</dbReference>
<reference evidence="3" key="2">
    <citation type="journal article" date="2022" name="Microbiol. Resour. Announc.">
        <title>Metagenome Sequencing to Explore Phylogenomics of Terrestrial Cyanobacteria.</title>
        <authorList>
            <person name="Ward R.D."/>
            <person name="Stajich J.E."/>
            <person name="Johansen J.R."/>
            <person name="Huntemann M."/>
            <person name="Clum A."/>
            <person name="Foster B."/>
            <person name="Foster B."/>
            <person name="Roux S."/>
            <person name="Palaniappan K."/>
            <person name="Varghese N."/>
            <person name="Mukherjee S."/>
            <person name="Reddy T.B.K."/>
            <person name="Daum C."/>
            <person name="Copeland A."/>
            <person name="Chen I.A."/>
            <person name="Ivanova N.N."/>
            <person name="Kyrpides N.C."/>
            <person name="Shapiro N."/>
            <person name="Eloe-Fadrosh E.A."/>
            <person name="Pietrasiak N."/>
        </authorList>
    </citation>
    <scope>NUCLEOTIDE SEQUENCE</scope>
    <source>
        <strain evidence="3">JT2-VF2</strain>
    </source>
</reference>
<dbReference type="InterPro" id="IPR054501">
    <property type="entry name" value="NCH2"/>
</dbReference>
<dbReference type="EMBL" id="JAHHHN010000018">
    <property type="protein sequence ID" value="MBW4564110.1"/>
    <property type="molecule type" value="Genomic_DNA"/>
</dbReference>
<dbReference type="PROSITE" id="PS50837">
    <property type="entry name" value="NACHT"/>
    <property type="match status" value="1"/>
</dbReference>
<gene>
    <name evidence="3" type="ORF">KME32_23810</name>
</gene>
<sequence length="859" mass="100797">MTAIIVNQQVLERLKQAYSEKFGGSPKLLINELNNIYQNKTTNLKDVISDKTIRNFFNNAEPMKMQEKNLNFLCGVLLGCESYQEALRQQAALEEVEQQHSDLNVEWFERYQEYLRTKCGTMKVLTMTQPVQLDSIYANVNVLESIKGKKRKLIEDLISNISNESISFSRLNYKVTDKSIVALDSVKRYQKLLIWGSPGAGKTTFLKYLALHSNTEFGKQIVPIFISLKAFAEEEDKPNLIDVIRREFNVCFPEPAQFVQELLEQGNCLILLDGLDEIAESESNRIYRNINTFVEQFSKNRFIMTCRSGASDYTFEHFTEVEMADFNENQVLMFVKKWFASSQEPKLGDRFLEEVERNISIKELAINPLLLTMLCLVFEDNYEFPKNRYLLIEDAVNILIRKWDASRRIERDSINSFNLPYQRKVNMLSQIAYEAFNQEPQKFFWQQRELEKTIRNYIKNILESSSDNFDNQSLEVLKTVEVNHGLIVKQTKDLYSFSHLTFQEYFVAHYIIENRNTEIFNEVIKHHLTKRQWREVFLMIAGRLANADEFLKLMFQQINKLVKSQALQDMLTWLDDVTTFHAVKSSSWRAFYLFVDQIYEIYTNRVTKNNYSLAQGILIQRLAVILRQINVEQEKIIKRPQLANFSLNLVDIYAHVDARANEKEFDLQKVSPLLRKELPVSDEPFMIPQLISRVNIDKEQGIITMHKQEGQIILDKEHFPNQDSDSDVSIEQESNHSNDEDLNNHTLKMNNYEDLLEELLYLKDSFPYENAPKWEWQEWAKKLKGFMRLYLHIGFDDVKLSQEQIKSLEDYFYANILLIECIQGGSYSSKDLRNQLIDHLLLPSKRIPSELLSLSYKNS</sequence>
<dbReference type="PANTHER" id="PTHR46844:SF1">
    <property type="entry name" value="SLR5058 PROTEIN"/>
    <property type="match status" value="1"/>
</dbReference>
<organism evidence="3 4">
    <name type="scientific">Mojavia pulchra JT2-VF2</name>
    <dbReference type="NCBI Taxonomy" id="287848"/>
    <lineage>
        <taxon>Bacteria</taxon>
        <taxon>Bacillati</taxon>
        <taxon>Cyanobacteriota</taxon>
        <taxon>Cyanophyceae</taxon>
        <taxon>Nostocales</taxon>
        <taxon>Nostocaceae</taxon>
    </lineage>
</organism>
<name>A0A951UJ96_9NOST</name>
<dbReference type="Pfam" id="PF22727">
    <property type="entry name" value="NCH2"/>
    <property type="match status" value="1"/>
</dbReference>
<accession>A0A951UJ96</accession>
<feature type="domain" description="NACHT" evidence="2">
    <location>
        <begin position="190"/>
        <end position="310"/>
    </location>
</feature>
<evidence type="ECO:0000256" key="1">
    <source>
        <dbReference type="SAM" id="MobiDB-lite"/>
    </source>
</evidence>
<dbReference type="Pfam" id="PF05729">
    <property type="entry name" value="NACHT"/>
    <property type="match status" value="1"/>
</dbReference>
<comment type="caution">
    <text evidence="3">The sequence shown here is derived from an EMBL/GenBank/DDBJ whole genome shotgun (WGS) entry which is preliminary data.</text>
</comment>
<protein>
    <submittedName>
        <fullName evidence="3">NACHT domain-containing protein</fullName>
    </submittedName>
</protein>
<reference evidence="3" key="1">
    <citation type="submission" date="2021-05" db="EMBL/GenBank/DDBJ databases">
        <authorList>
            <person name="Pietrasiak N."/>
            <person name="Ward R."/>
            <person name="Stajich J.E."/>
            <person name="Kurbessoian T."/>
        </authorList>
    </citation>
    <scope>NUCLEOTIDE SEQUENCE</scope>
    <source>
        <strain evidence="3">JT2-VF2</strain>
    </source>
</reference>
<proteinExistence type="predicted"/>
<evidence type="ECO:0000259" key="2">
    <source>
        <dbReference type="PROSITE" id="PS50837"/>
    </source>
</evidence>
<dbReference type="AlphaFoldDB" id="A0A951UJ96"/>